<evidence type="ECO:0000256" key="1">
    <source>
        <dbReference type="ARBA" id="ARBA00006525"/>
    </source>
</evidence>
<organism evidence="3 4">
    <name type="scientific">Helicovermis profundi</name>
    <dbReference type="NCBI Taxonomy" id="3065157"/>
    <lineage>
        <taxon>Bacteria</taxon>
        <taxon>Bacillati</taxon>
        <taxon>Bacillota</taxon>
        <taxon>Clostridia</taxon>
        <taxon>Helicovermis</taxon>
    </lineage>
</organism>
<dbReference type="NCBIfam" id="TIGR00732">
    <property type="entry name" value="dprA"/>
    <property type="match status" value="1"/>
</dbReference>
<dbReference type="EMBL" id="AP028654">
    <property type="protein sequence ID" value="BEP29388.1"/>
    <property type="molecule type" value="Genomic_DNA"/>
</dbReference>
<gene>
    <name evidence="3" type="primary">dprA_1</name>
    <name evidence="3" type="ORF">HLPR_17190</name>
</gene>
<sequence length="359" mass="40564">MESKYIDLLLFLVKGIGPCKSKKLIMQYGYDFLANCTFDEFMTITNNKKIAREYINLRSVNLLKNKYKDLLKGGSKILTYSSKKYPKKLKEIDDPPMLLFYRGNEELLNSDKIQNKTVAIVGTRNPSYEGEKTAYNISKLLSENGYTIISGFAYGIDTFAHKAAIDGLGDTIAVLGCGLDICYPSENKKIYKIIREENLFISEYPDETKPYSYNFPKRNRIISALSESVIVIEAGIKSGTIITVNHALNQGKDVYAVPGSIYSMRSKGTNFLIKEGAIPIVSIDDMIEYFDIKINQRSNIDLTDLQERIFCYIKSNPKIHISNLPIDLNISSGIITKEILELQLIGKIDKLSGNRYISK</sequence>
<evidence type="ECO:0000313" key="3">
    <source>
        <dbReference type="EMBL" id="BEP29388.1"/>
    </source>
</evidence>
<dbReference type="Pfam" id="PF02481">
    <property type="entry name" value="DNA_processg_A"/>
    <property type="match status" value="1"/>
</dbReference>
<dbReference type="SUPFAM" id="SSF102405">
    <property type="entry name" value="MCP/YpsA-like"/>
    <property type="match status" value="1"/>
</dbReference>
<evidence type="ECO:0000259" key="2">
    <source>
        <dbReference type="Pfam" id="PF02481"/>
    </source>
</evidence>
<reference evidence="3 4" key="1">
    <citation type="submission" date="2023-08" db="EMBL/GenBank/DDBJ databases">
        <title>Helicovermis profunda gen. nov., sp. nov., a novel mesophilic, fermentative bacterium within the Bacillota from a deep-sea hydrothermal vent chimney.</title>
        <authorList>
            <person name="Miyazaki U."/>
            <person name="Mizutani D."/>
            <person name="Hashimoto Y."/>
            <person name="Tame A."/>
            <person name="Sawayama S."/>
            <person name="Miyazaki J."/>
            <person name="Takai K."/>
            <person name="Nakagawa S."/>
        </authorList>
    </citation>
    <scope>NUCLEOTIDE SEQUENCE [LARGE SCALE GENOMIC DNA]</scope>
    <source>
        <strain evidence="3 4">S502</strain>
    </source>
</reference>
<dbReference type="RefSeq" id="WP_338535026.1">
    <property type="nucleotide sequence ID" value="NZ_AP028654.1"/>
</dbReference>
<feature type="domain" description="Smf/DprA SLOG" evidence="2">
    <location>
        <begin position="76"/>
        <end position="290"/>
    </location>
</feature>
<dbReference type="PANTHER" id="PTHR43022:SF1">
    <property type="entry name" value="PROTEIN SMF"/>
    <property type="match status" value="1"/>
</dbReference>
<protein>
    <submittedName>
        <fullName evidence="3">DNA-processing protein DprA</fullName>
    </submittedName>
</protein>
<accession>A0AAU9EII6</accession>
<comment type="similarity">
    <text evidence="1">Belongs to the DprA/Smf family.</text>
</comment>
<dbReference type="InterPro" id="IPR003488">
    <property type="entry name" value="DprA"/>
</dbReference>
<proteinExistence type="inferred from homology"/>
<evidence type="ECO:0000313" key="4">
    <source>
        <dbReference type="Proteomes" id="UP001321786"/>
    </source>
</evidence>
<dbReference type="InterPro" id="IPR057666">
    <property type="entry name" value="DrpA_SLOG"/>
</dbReference>
<dbReference type="GO" id="GO:0009294">
    <property type="term" value="P:DNA-mediated transformation"/>
    <property type="evidence" value="ECO:0007669"/>
    <property type="project" value="InterPro"/>
</dbReference>
<name>A0AAU9EII6_9FIRM</name>
<keyword evidence="4" id="KW-1185">Reference proteome</keyword>
<dbReference type="PANTHER" id="PTHR43022">
    <property type="entry name" value="PROTEIN SMF"/>
    <property type="match status" value="1"/>
</dbReference>
<dbReference type="AlphaFoldDB" id="A0AAU9EII6"/>
<dbReference type="KEGG" id="hprf:HLPR_17190"/>
<dbReference type="Proteomes" id="UP001321786">
    <property type="component" value="Chromosome"/>
</dbReference>
<dbReference type="Gene3D" id="3.40.50.450">
    <property type="match status" value="1"/>
</dbReference>